<feature type="compositionally biased region" description="Polar residues" evidence="1">
    <location>
        <begin position="277"/>
        <end position="286"/>
    </location>
</feature>
<feature type="compositionally biased region" description="Low complexity" evidence="1">
    <location>
        <begin position="210"/>
        <end position="223"/>
    </location>
</feature>
<feature type="region of interest" description="Disordered" evidence="1">
    <location>
        <begin position="479"/>
        <end position="520"/>
    </location>
</feature>
<evidence type="ECO:0000313" key="2">
    <source>
        <dbReference type="EMBL" id="ETI21613.1"/>
    </source>
</evidence>
<dbReference type="AlphaFoldDB" id="V9D5P0"/>
<dbReference type="VEuPathDB" id="FungiDB:G647_07960"/>
<feature type="compositionally biased region" description="Polar residues" evidence="1">
    <location>
        <begin position="300"/>
        <end position="329"/>
    </location>
</feature>
<reference evidence="2 3" key="1">
    <citation type="submission" date="2013-03" db="EMBL/GenBank/DDBJ databases">
        <title>The Genome Sequence of Cladophialophora carrionii CBS 160.54.</title>
        <authorList>
            <consortium name="The Broad Institute Genomics Platform"/>
            <person name="Cuomo C."/>
            <person name="de Hoog S."/>
            <person name="Gorbushina A."/>
            <person name="Walker B."/>
            <person name="Young S.K."/>
            <person name="Zeng Q."/>
            <person name="Gargeya S."/>
            <person name="Fitzgerald M."/>
            <person name="Haas B."/>
            <person name="Abouelleil A."/>
            <person name="Allen A.W."/>
            <person name="Alvarado L."/>
            <person name="Arachchi H.M."/>
            <person name="Berlin A.M."/>
            <person name="Chapman S.B."/>
            <person name="Gainer-Dewar J."/>
            <person name="Goldberg J."/>
            <person name="Griggs A."/>
            <person name="Gujja S."/>
            <person name="Hansen M."/>
            <person name="Howarth C."/>
            <person name="Imamovic A."/>
            <person name="Ireland A."/>
            <person name="Larimer J."/>
            <person name="McCowan C."/>
            <person name="Murphy C."/>
            <person name="Pearson M."/>
            <person name="Poon T.W."/>
            <person name="Priest M."/>
            <person name="Roberts A."/>
            <person name="Saif S."/>
            <person name="Shea T."/>
            <person name="Sisk P."/>
            <person name="Sykes S."/>
            <person name="Wortman J."/>
            <person name="Nusbaum C."/>
            <person name="Birren B."/>
        </authorList>
    </citation>
    <scope>NUCLEOTIDE SEQUENCE [LARGE SCALE GENOMIC DNA]</scope>
    <source>
        <strain evidence="2 3">CBS 160.54</strain>
    </source>
</reference>
<feature type="compositionally biased region" description="Polar residues" evidence="1">
    <location>
        <begin position="755"/>
        <end position="773"/>
    </location>
</feature>
<protein>
    <submittedName>
        <fullName evidence="2">Uncharacterized protein</fullName>
    </submittedName>
</protein>
<feature type="region of interest" description="Disordered" evidence="1">
    <location>
        <begin position="753"/>
        <end position="777"/>
    </location>
</feature>
<feature type="region of interest" description="Disordered" evidence="1">
    <location>
        <begin position="274"/>
        <end position="350"/>
    </location>
</feature>
<dbReference type="HOGENOM" id="CLU_302267_0_0_1"/>
<dbReference type="EMBL" id="KB822707">
    <property type="protein sequence ID" value="ETI21613.1"/>
    <property type="molecule type" value="Genomic_DNA"/>
</dbReference>
<sequence>MDITRRRNFTAAIPSPLLRNSNNFEDFGCFDEEECRFFLREVGERVVPVYPFSFGMEEVYSWILERYGYSGLPDATSVLQDLLESDGTAGGLGDDGDVWRSWRHSWRHRNDDALNPFIPKVGTFILQPPTLPHVRKIKALNFIRMSEESEREEPARDAVIAGKRKAFCEVTPERGRVMPAPTTTTVKQQQSEEGDLYRLPSTTYSHQRTRTLLSSSRGSPTSRQEQYQRPGTARESNKVHQSFGGSSQPKLPEVDPLLFDADIDPSLLITFGMLSPSRPSGETGLSPSLRGGHGEAITFQPINSQGSPSSKIPGTVLSNSPLPRIQSSPFRVFTPETPRSHVRTDASIRSSRVVSEPLQVSVKEDKQGSVEHDKSVERLRKLSDSLRPFVRRPAGDNSERSKRIRANHRQVRILDGVILNPKVRKRLSSPPITAVEDEVPVEDKKKSGVRRSLTPVWQKRDSSRHSWMEIMRNFFRTEATASQAAKQSKRESSNLSQPAIRPSTTPPSHHTNDNSQTTQREQPSYLLGLDGTVDPRPFFFRTIAFRMSRMSRMDCNKPLPLSPPGIARSLSAHPGFPNAFQPRPSDSAILTRANTRADLKRNLQALTAHALKRKEIPDKHQFCPVYDELEGSFGDQTADPAKALQQPLSALTYSSVTNANPFVHQQNVPPSPRQSQPPFSGITYSSIQNANPFFGAPDTPSSGFCPIPTSRQGNLDFSLPPPASKSHFSTISPQASTLNPAASVFTPFKNLMRKGSSSKGVNDNATTGGSPSKQHTRKISLGKLGNLLKNPFMSQVPTEEKIDQWMAGTNVPSTRPAAASPARPPVVSLDPAFQAYVLGQVEGILVKSTSGFLLHSGKMRRLDRGLVEQVASAWKEAGRAPVIDFLYDCQTQRQLVLRHAATVKFNNLDNDRFARALELWSALVAALSPRVLCLTDKVILGHVYALPEVLKMLRAPEATRLAARDLGRRVAAEVDSRKAAVANMAGI</sequence>
<feature type="compositionally biased region" description="Polar residues" evidence="1">
    <location>
        <begin position="181"/>
        <end position="191"/>
    </location>
</feature>
<accession>V9D5P0</accession>
<evidence type="ECO:0000313" key="3">
    <source>
        <dbReference type="Proteomes" id="UP000030678"/>
    </source>
</evidence>
<name>V9D5P0_9EURO</name>
<dbReference type="GeneID" id="19986453"/>
<dbReference type="OrthoDB" id="5229017at2759"/>
<dbReference type="Proteomes" id="UP000030678">
    <property type="component" value="Unassembled WGS sequence"/>
</dbReference>
<organism evidence="2 3">
    <name type="scientific">Cladophialophora carrionii CBS 160.54</name>
    <dbReference type="NCBI Taxonomy" id="1279043"/>
    <lineage>
        <taxon>Eukaryota</taxon>
        <taxon>Fungi</taxon>
        <taxon>Dikarya</taxon>
        <taxon>Ascomycota</taxon>
        <taxon>Pezizomycotina</taxon>
        <taxon>Eurotiomycetes</taxon>
        <taxon>Chaetothyriomycetidae</taxon>
        <taxon>Chaetothyriales</taxon>
        <taxon>Herpotrichiellaceae</taxon>
        <taxon>Cladophialophora</taxon>
    </lineage>
</organism>
<feature type="compositionally biased region" description="Polar residues" evidence="1">
    <location>
        <begin position="493"/>
        <end position="520"/>
    </location>
</feature>
<dbReference type="RefSeq" id="XP_008730494.1">
    <property type="nucleotide sequence ID" value="XM_008732272.1"/>
</dbReference>
<evidence type="ECO:0000256" key="1">
    <source>
        <dbReference type="SAM" id="MobiDB-lite"/>
    </source>
</evidence>
<proteinExistence type="predicted"/>
<feature type="compositionally biased region" description="Polar residues" evidence="1">
    <location>
        <begin position="239"/>
        <end position="249"/>
    </location>
</feature>
<gene>
    <name evidence="2" type="ORF">G647_07960</name>
</gene>
<feature type="region of interest" description="Disordered" evidence="1">
    <location>
        <begin position="174"/>
        <end position="253"/>
    </location>
</feature>